<evidence type="ECO:0000256" key="1">
    <source>
        <dbReference type="SAM" id="MobiDB-lite"/>
    </source>
</evidence>
<evidence type="ECO:0000313" key="4">
    <source>
        <dbReference type="Proteomes" id="UP000001157"/>
    </source>
</evidence>
<accession>Q8JL48</accession>
<reference evidence="3 4" key="3">
    <citation type="journal article" date="2002" name="Mol. Microbiol.">
        <title>Natrialba magadii virus phiCh1: first complete nucleotide sequence and functional organization of a virus infecting a haloalkaliphilic archaeon.</title>
        <authorList>
            <person name="Klein R."/>
            <person name="Baranyi U."/>
            <person name="Rossler N."/>
            <person name="Greineder B."/>
            <person name="Scholz H."/>
            <person name="Witte A."/>
        </authorList>
    </citation>
    <scope>NUCLEOTIDE SEQUENCE</scope>
</reference>
<evidence type="ECO:0000313" key="3">
    <source>
        <dbReference type="EMBL" id="AAM88682.1"/>
    </source>
</evidence>
<feature type="domain" description="Phage head morphogenesis" evidence="2">
    <location>
        <begin position="159"/>
        <end position="269"/>
    </location>
</feature>
<feature type="region of interest" description="Disordered" evidence="1">
    <location>
        <begin position="1"/>
        <end position="33"/>
    </location>
</feature>
<dbReference type="RefSeq" id="NP_665925.1">
    <property type="nucleotide sequence ID" value="NC_004084.1"/>
</dbReference>
<dbReference type="Proteomes" id="UP000001157">
    <property type="component" value="Segment"/>
</dbReference>
<dbReference type="InterPro" id="IPR006528">
    <property type="entry name" value="Phage_head_morphogenesis_dom"/>
</dbReference>
<dbReference type="Pfam" id="PF04233">
    <property type="entry name" value="Phage_Mu_F"/>
    <property type="match status" value="1"/>
</dbReference>
<protein>
    <submittedName>
        <fullName evidence="3">Capsid protein gpC</fullName>
    </submittedName>
</protein>
<name>Q8JL48_9CAUD</name>
<dbReference type="GeneID" id="951338"/>
<organism evidence="3 4">
    <name type="scientific">Natrialba phage PhiCh1</name>
    <dbReference type="NCBI Taxonomy" id="114777"/>
    <lineage>
        <taxon>Viruses</taxon>
        <taxon>Duplodnaviria</taxon>
        <taxon>Heunggongvirae</taxon>
        <taxon>Uroviricota</taxon>
        <taxon>Caudoviricetes</taxon>
        <taxon>Vertoviridae</taxon>
        <taxon>Myohalovirus</taxon>
        <taxon>Myohalovirus alkaliphilum</taxon>
        <taxon>Myohalovirus phiCh1</taxon>
    </lineage>
</organism>
<feature type="compositionally biased region" description="Low complexity" evidence="1">
    <location>
        <begin position="1"/>
        <end position="12"/>
    </location>
</feature>
<sequence>MSTTSSSSTSRSKLADRREHIRHLHKQDDLVPEEQEAYEEFLEHYVEGLQPLEDEIEQWLQSASEEDLSSLESIREGINGLIEDGDYTDDFEQVFREGGERSAQAGRQLADRRYNLGVATDVVPEAALESIDDWVDEAAGSTLETITEDSTSWLRGAHEEGLSIPEIQGQINEDLFEGRLEDHVAERAARTGTISTSNLGVHSSFEESDLVIGEEWIAIGDQRTRDDHDDADGQIVAVDESFLVGGEELDHPGDPSAPLEQIVNCRCTVVAVFADDLTEDEIEALEAGERIQKATVDETVKILDDGSHEPLAAGV</sequence>
<dbReference type="OrthoDB" id="484at10239"/>
<dbReference type="EMBL" id="AF440695">
    <property type="protein sequence ID" value="AAM88682.1"/>
    <property type="molecule type" value="Genomic_DNA"/>
</dbReference>
<evidence type="ECO:0000259" key="2">
    <source>
        <dbReference type="Pfam" id="PF04233"/>
    </source>
</evidence>
<dbReference type="KEGG" id="vg:951338"/>
<reference evidence="3 4" key="2">
    <citation type="journal article" date="2000" name="Virology">
        <title>The structural protein E of the archaeal virus phiCh1: evidence for processing in Natrialba magadii during virus maturation.</title>
        <authorList>
            <person name="Klein R."/>
            <person name="Greineder B."/>
            <person name="Baranyi U."/>
            <person name="Witte A."/>
        </authorList>
    </citation>
    <scope>NUCLEOTIDE SEQUENCE [LARGE SCALE GENOMIC DNA]</scope>
</reference>
<proteinExistence type="predicted"/>
<reference evidence="3 4" key="1">
    <citation type="journal article" date="2000" name="Mol. Microbiol.">
        <title>The archaeal halophilic virus-encoded Dam-like methyltransferase M. phiCh1-I methylates adenine residues and complements dam mutants in the low salt environment of Escherichia coli.</title>
        <authorList>
            <person name="Baranyi U."/>
            <person name="Klein R."/>
            <person name="Lubitz W."/>
            <person name="Kruger D.H."/>
            <person name="Witte A."/>
        </authorList>
    </citation>
    <scope>NUCLEOTIDE SEQUENCE [LARGE SCALE GENOMIC DNA]</scope>
</reference>